<dbReference type="InterPro" id="IPR011604">
    <property type="entry name" value="PDDEXK-like_dom_sf"/>
</dbReference>
<keyword evidence="2" id="KW-0418">Kinase</keyword>
<dbReference type="GO" id="GO:0016301">
    <property type="term" value="F:kinase activity"/>
    <property type="evidence" value="ECO:0007669"/>
    <property type="project" value="UniProtKB-KW"/>
</dbReference>
<dbReference type="PANTHER" id="PTHR46609">
    <property type="entry name" value="EXONUCLEASE, PHAGE-TYPE/RECB, C-TERMINAL DOMAIN-CONTAINING PROTEIN"/>
    <property type="match status" value="1"/>
</dbReference>
<dbReference type="InterPro" id="IPR011335">
    <property type="entry name" value="Restrct_endonuc-II-like"/>
</dbReference>
<protein>
    <submittedName>
        <fullName evidence="2">Tyrosine-protein kinase-like otk</fullName>
    </submittedName>
</protein>
<organism evidence="2 3">
    <name type="scientific">Frankliniella fusca</name>
    <dbReference type="NCBI Taxonomy" id="407009"/>
    <lineage>
        <taxon>Eukaryota</taxon>
        <taxon>Metazoa</taxon>
        <taxon>Ecdysozoa</taxon>
        <taxon>Arthropoda</taxon>
        <taxon>Hexapoda</taxon>
        <taxon>Insecta</taxon>
        <taxon>Pterygota</taxon>
        <taxon>Neoptera</taxon>
        <taxon>Paraneoptera</taxon>
        <taxon>Thysanoptera</taxon>
        <taxon>Terebrantia</taxon>
        <taxon>Thripoidea</taxon>
        <taxon>Thripidae</taxon>
        <taxon>Frankliniella</taxon>
    </lineage>
</organism>
<proteinExistence type="predicted"/>
<dbReference type="AlphaFoldDB" id="A0AAE1HCM0"/>
<dbReference type="Proteomes" id="UP001219518">
    <property type="component" value="Unassembled WGS sequence"/>
</dbReference>
<dbReference type="Gene3D" id="3.90.320.10">
    <property type="match status" value="1"/>
</dbReference>
<dbReference type="SUPFAM" id="SSF52980">
    <property type="entry name" value="Restriction endonuclease-like"/>
    <property type="match status" value="1"/>
</dbReference>
<keyword evidence="3" id="KW-1185">Reference proteome</keyword>
<keyword evidence="2" id="KW-0808">Transferase</keyword>
<feature type="domain" description="YqaJ viral recombinase" evidence="1">
    <location>
        <begin position="192"/>
        <end position="306"/>
    </location>
</feature>
<dbReference type="InterPro" id="IPR019080">
    <property type="entry name" value="YqaJ_viral_recombinase"/>
</dbReference>
<dbReference type="GO" id="GO:0006281">
    <property type="term" value="P:DNA repair"/>
    <property type="evidence" value="ECO:0007669"/>
    <property type="project" value="UniProtKB-ARBA"/>
</dbReference>
<gene>
    <name evidence="2" type="ORF">KUF71_008133</name>
</gene>
<dbReference type="CDD" id="cd22343">
    <property type="entry name" value="PDDEXK_lambda_exonuclease-like"/>
    <property type="match status" value="1"/>
</dbReference>
<reference evidence="2" key="2">
    <citation type="journal article" date="2023" name="BMC Genomics">
        <title>Pest status, molecular evolution, and epigenetic factors derived from the genome assembly of Frankliniella fusca, a thysanopteran phytovirus vector.</title>
        <authorList>
            <person name="Catto M.A."/>
            <person name="Labadie P.E."/>
            <person name="Jacobson A.L."/>
            <person name="Kennedy G.G."/>
            <person name="Srinivasan R."/>
            <person name="Hunt B.G."/>
        </authorList>
    </citation>
    <scope>NUCLEOTIDE SEQUENCE</scope>
    <source>
        <strain evidence="2">PL_HMW_Pooled</strain>
    </source>
</reference>
<name>A0AAE1HCM0_9NEOP</name>
<sequence>MSSLNNSLENRTSNECLDIPVKYLKSSSDQLGDVVILSNDRNGKSHPTFWSPVTTTGKQCYWRVSGEGKNPGLLREKQYESRKLLAGRVNFDPRPTAFKTDGPISEEELKEFKEDLEKLTPTCLFLYHLDSGFIPSTVMDSEVVLDLETNEGLLMLTEECSKLLWKLAKKCDGQNRPFEVPNTMGQHTSIIWHQERALCVNPSSAKTFLGLAKDITIIKWMRKKIWLMENFENEAMREGKRLEGTARKKCEAKLKRECNEGYSIIETGLWKNPKYPQMACSPDGLIILAGEQTKLLEIKVLTMVNYSVPIPEDTNEVSKKDGGVKTQDKSTNYYNFKTINPENFEEEMTKEQRSNFYLKRNKEGEIELKPKHQYNYQIQMSLDILELSECILCVYSTTGCLLVTVKYDPFFWEEKRARLIHKHRELIIPEAILGRTKRWLPPVKIMYSEFHEDPTDNYFETGASTKNLPYHVITW</sequence>
<reference evidence="2" key="1">
    <citation type="submission" date="2021-07" db="EMBL/GenBank/DDBJ databases">
        <authorList>
            <person name="Catto M.A."/>
            <person name="Jacobson A."/>
            <person name="Kennedy G."/>
            <person name="Labadie P."/>
            <person name="Hunt B.G."/>
            <person name="Srinivasan R."/>
        </authorList>
    </citation>
    <scope>NUCLEOTIDE SEQUENCE</scope>
    <source>
        <strain evidence="2">PL_HMW_Pooled</strain>
        <tissue evidence="2">Head</tissue>
    </source>
</reference>
<dbReference type="Pfam" id="PF09588">
    <property type="entry name" value="YqaJ"/>
    <property type="match status" value="1"/>
</dbReference>
<accession>A0AAE1HCM0</accession>
<dbReference type="EMBL" id="JAHWGI010000966">
    <property type="protein sequence ID" value="KAK3918866.1"/>
    <property type="molecule type" value="Genomic_DNA"/>
</dbReference>
<evidence type="ECO:0000259" key="1">
    <source>
        <dbReference type="Pfam" id="PF09588"/>
    </source>
</evidence>
<evidence type="ECO:0000313" key="3">
    <source>
        <dbReference type="Proteomes" id="UP001219518"/>
    </source>
</evidence>
<evidence type="ECO:0000313" key="2">
    <source>
        <dbReference type="EMBL" id="KAK3918866.1"/>
    </source>
</evidence>
<dbReference type="PANTHER" id="PTHR46609:SF8">
    <property type="entry name" value="YQAJ VIRAL RECOMBINASE DOMAIN-CONTAINING PROTEIN"/>
    <property type="match status" value="1"/>
</dbReference>
<comment type="caution">
    <text evidence="2">The sequence shown here is derived from an EMBL/GenBank/DDBJ whole genome shotgun (WGS) entry which is preliminary data.</text>
</comment>
<dbReference type="InterPro" id="IPR051703">
    <property type="entry name" value="NF-kappa-B_Signaling_Reg"/>
</dbReference>